<comment type="caution">
    <text evidence="1">The sequence shown here is derived from an EMBL/GenBank/DDBJ whole genome shotgun (WGS) entry which is preliminary data.</text>
</comment>
<sequence>MAKSKSSKAFEFETISADEASNRKSTRGRRRSKYSPIGERFADLKKGEVLVFKATKNEVQGIRNYMRRNFEDAHVVNSRSLDGDNFEVYLSEA</sequence>
<evidence type="ECO:0000313" key="2">
    <source>
        <dbReference type="Proteomes" id="UP000216446"/>
    </source>
</evidence>
<dbReference type="OrthoDB" id="1524853at2"/>
<organism evidence="1 2">
    <name type="scientific">Rubricoccus marinus</name>
    <dbReference type="NCBI Taxonomy" id="716817"/>
    <lineage>
        <taxon>Bacteria</taxon>
        <taxon>Pseudomonadati</taxon>
        <taxon>Rhodothermota</taxon>
        <taxon>Rhodothermia</taxon>
        <taxon>Rhodothermales</taxon>
        <taxon>Rubricoccaceae</taxon>
        <taxon>Rubricoccus</taxon>
    </lineage>
</organism>
<dbReference type="AlphaFoldDB" id="A0A259U0J5"/>
<dbReference type="Proteomes" id="UP000216446">
    <property type="component" value="Unassembled WGS sequence"/>
</dbReference>
<name>A0A259U0J5_9BACT</name>
<keyword evidence="2" id="KW-1185">Reference proteome</keyword>
<evidence type="ECO:0000313" key="1">
    <source>
        <dbReference type="EMBL" id="OZC03344.1"/>
    </source>
</evidence>
<reference evidence="1 2" key="1">
    <citation type="submission" date="2016-11" db="EMBL/GenBank/DDBJ databases">
        <title>Study of marine rhodopsin-containing bacteria.</title>
        <authorList>
            <person name="Yoshizawa S."/>
            <person name="Kumagai Y."/>
            <person name="Kogure K."/>
        </authorList>
    </citation>
    <scope>NUCLEOTIDE SEQUENCE [LARGE SCALE GENOMIC DNA]</scope>
    <source>
        <strain evidence="1 2">SG-29</strain>
    </source>
</reference>
<dbReference type="RefSeq" id="WP_094548598.1">
    <property type="nucleotide sequence ID" value="NZ_MQWB01000001.1"/>
</dbReference>
<proteinExistence type="predicted"/>
<dbReference type="InParanoid" id="A0A259U0J5"/>
<gene>
    <name evidence="1" type="ORF">BSZ36_10340</name>
</gene>
<accession>A0A259U0J5</accession>
<dbReference type="EMBL" id="MQWB01000001">
    <property type="protein sequence ID" value="OZC03344.1"/>
    <property type="molecule type" value="Genomic_DNA"/>
</dbReference>
<protein>
    <submittedName>
        <fullName evidence="1">Uncharacterized protein</fullName>
    </submittedName>
</protein>